<accession>A0A9P5ZLP5</accession>
<organism evidence="1 2">
    <name type="scientific">Pleurotus eryngii</name>
    <name type="common">Boletus of the steppes</name>
    <dbReference type="NCBI Taxonomy" id="5323"/>
    <lineage>
        <taxon>Eukaryota</taxon>
        <taxon>Fungi</taxon>
        <taxon>Dikarya</taxon>
        <taxon>Basidiomycota</taxon>
        <taxon>Agaricomycotina</taxon>
        <taxon>Agaricomycetes</taxon>
        <taxon>Agaricomycetidae</taxon>
        <taxon>Agaricales</taxon>
        <taxon>Pleurotineae</taxon>
        <taxon>Pleurotaceae</taxon>
        <taxon>Pleurotus</taxon>
    </lineage>
</organism>
<sequence>MVHVHFDEETRIKTFYTVDIEGVEVDFKDSCCPGATISLYGWSWLSGEREQLYTMIECPNILHWTPPASQSLVSK</sequence>
<reference evidence="1" key="1">
    <citation type="submission" date="2020-11" db="EMBL/GenBank/DDBJ databases">
        <authorList>
            <consortium name="DOE Joint Genome Institute"/>
            <person name="Ahrendt S."/>
            <person name="Riley R."/>
            <person name="Andreopoulos W."/>
            <person name="Labutti K."/>
            <person name="Pangilinan J."/>
            <person name="Ruiz-Duenas F.J."/>
            <person name="Barrasa J.M."/>
            <person name="Sanchez-Garcia M."/>
            <person name="Camarero S."/>
            <person name="Miyauchi S."/>
            <person name="Serrano A."/>
            <person name="Linde D."/>
            <person name="Babiker R."/>
            <person name="Drula E."/>
            <person name="Ayuso-Fernandez I."/>
            <person name="Pacheco R."/>
            <person name="Padilla G."/>
            <person name="Ferreira P."/>
            <person name="Barriuso J."/>
            <person name="Kellner H."/>
            <person name="Castanera R."/>
            <person name="Alfaro M."/>
            <person name="Ramirez L."/>
            <person name="Pisabarro A.G."/>
            <person name="Kuo A."/>
            <person name="Tritt A."/>
            <person name="Lipzen A."/>
            <person name="He G."/>
            <person name="Yan M."/>
            <person name="Ng V."/>
            <person name="Cullen D."/>
            <person name="Martin F."/>
            <person name="Rosso M.-N."/>
            <person name="Henrissat B."/>
            <person name="Hibbett D."/>
            <person name="Martinez A.T."/>
            <person name="Grigoriev I.V."/>
        </authorList>
    </citation>
    <scope>NUCLEOTIDE SEQUENCE</scope>
    <source>
        <strain evidence="1">ATCC 90797</strain>
    </source>
</reference>
<name>A0A9P5ZLP5_PLEER</name>
<dbReference type="EMBL" id="MU154650">
    <property type="protein sequence ID" value="KAF9490084.1"/>
    <property type="molecule type" value="Genomic_DNA"/>
</dbReference>
<dbReference type="Proteomes" id="UP000807025">
    <property type="component" value="Unassembled WGS sequence"/>
</dbReference>
<gene>
    <name evidence="1" type="ORF">BDN71DRAFT_234574</name>
</gene>
<evidence type="ECO:0000313" key="1">
    <source>
        <dbReference type="EMBL" id="KAF9490084.1"/>
    </source>
</evidence>
<evidence type="ECO:0000313" key="2">
    <source>
        <dbReference type="Proteomes" id="UP000807025"/>
    </source>
</evidence>
<proteinExistence type="predicted"/>
<comment type="caution">
    <text evidence="1">The sequence shown here is derived from an EMBL/GenBank/DDBJ whole genome shotgun (WGS) entry which is preliminary data.</text>
</comment>
<dbReference type="AlphaFoldDB" id="A0A9P5ZLP5"/>
<keyword evidence="2" id="KW-1185">Reference proteome</keyword>
<protein>
    <submittedName>
        <fullName evidence="1">Uncharacterized protein</fullName>
    </submittedName>
</protein>